<feature type="compositionally biased region" description="Polar residues" evidence="6">
    <location>
        <begin position="103"/>
        <end position="123"/>
    </location>
</feature>
<evidence type="ECO:0000256" key="6">
    <source>
        <dbReference type="SAM" id="MobiDB-lite"/>
    </source>
</evidence>
<dbReference type="SUPFAM" id="SSF47113">
    <property type="entry name" value="Histone-fold"/>
    <property type="match status" value="1"/>
</dbReference>
<keyword evidence="3" id="KW-0805">Transcription regulation</keyword>
<feature type="region of interest" description="Disordered" evidence="6">
    <location>
        <begin position="87"/>
        <end position="123"/>
    </location>
</feature>
<feature type="domain" description="Transcription initiation factor TFIID subunit 12" evidence="7">
    <location>
        <begin position="153"/>
        <end position="216"/>
    </location>
</feature>
<evidence type="ECO:0000256" key="5">
    <source>
        <dbReference type="ARBA" id="ARBA00023242"/>
    </source>
</evidence>
<feature type="compositionally biased region" description="Low complexity" evidence="6">
    <location>
        <begin position="1"/>
        <end position="25"/>
    </location>
</feature>
<evidence type="ECO:0000256" key="2">
    <source>
        <dbReference type="ARBA" id="ARBA00007530"/>
    </source>
</evidence>
<dbReference type="InterPro" id="IPR037794">
    <property type="entry name" value="TAF12"/>
</dbReference>
<dbReference type="GO" id="GO:0017025">
    <property type="term" value="F:TBP-class protein binding"/>
    <property type="evidence" value="ECO:0007669"/>
    <property type="project" value="TreeGrafter"/>
</dbReference>
<dbReference type="AlphaFoldDB" id="M5G0R2"/>
<name>M5G0R2_DACPD</name>
<evidence type="ECO:0000256" key="4">
    <source>
        <dbReference type="ARBA" id="ARBA00023163"/>
    </source>
</evidence>
<keyword evidence="5" id="KW-0539">Nucleus</keyword>
<dbReference type="HOGENOM" id="CLU_1107091_0_0_1"/>
<comment type="subcellular location">
    <subcellularLocation>
        <location evidence="1">Nucleus</location>
    </subcellularLocation>
</comment>
<dbReference type="PANTHER" id="PTHR12264:SF21">
    <property type="entry name" value="TRANSCRIPTION INITIATION FACTOR TFIID SUBUNIT 12"/>
    <property type="match status" value="1"/>
</dbReference>
<organism evidence="8 9">
    <name type="scientific">Dacryopinax primogenitus (strain DJM 731)</name>
    <name type="common">Brown rot fungus</name>
    <dbReference type="NCBI Taxonomy" id="1858805"/>
    <lineage>
        <taxon>Eukaryota</taxon>
        <taxon>Fungi</taxon>
        <taxon>Dikarya</taxon>
        <taxon>Basidiomycota</taxon>
        <taxon>Agaricomycotina</taxon>
        <taxon>Dacrymycetes</taxon>
        <taxon>Dacrymycetales</taxon>
        <taxon>Dacrymycetaceae</taxon>
        <taxon>Dacryopinax</taxon>
    </lineage>
</organism>
<evidence type="ECO:0000259" key="7">
    <source>
        <dbReference type="Pfam" id="PF03847"/>
    </source>
</evidence>
<reference evidence="8 9" key="1">
    <citation type="journal article" date="2012" name="Science">
        <title>The Paleozoic origin of enzymatic lignin decomposition reconstructed from 31 fungal genomes.</title>
        <authorList>
            <person name="Floudas D."/>
            <person name="Binder M."/>
            <person name="Riley R."/>
            <person name="Barry K."/>
            <person name="Blanchette R.A."/>
            <person name="Henrissat B."/>
            <person name="Martinez A.T."/>
            <person name="Otillar R."/>
            <person name="Spatafora J.W."/>
            <person name="Yadav J.S."/>
            <person name="Aerts A."/>
            <person name="Benoit I."/>
            <person name="Boyd A."/>
            <person name="Carlson A."/>
            <person name="Copeland A."/>
            <person name="Coutinho P.M."/>
            <person name="de Vries R.P."/>
            <person name="Ferreira P."/>
            <person name="Findley K."/>
            <person name="Foster B."/>
            <person name="Gaskell J."/>
            <person name="Glotzer D."/>
            <person name="Gorecki P."/>
            <person name="Heitman J."/>
            <person name="Hesse C."/>
            <person name="Hori C."/>
            <person name="Igarashi K."/>
            <person name="Jurgens J.A."/>
            <person name="Kallen N."/>
            <person name="Kersten P."/>
            <person name="Kohler A."/>
            <person name="Kuees U."/>
            <person name="Kumar T.K.A."/>
            <person name="Kuo A."/>
            <person name="LaButti K."/>
            <person name="Larrondo L.F."/>
            <person name="Lindquist E."/>
            <person name="Ling A."/>
            <person name="Lombard V."/>
            <person name="Lucas S."/>
            <person name="Lundell T."/>
            <person name="Martin R."/>
            <person name="McLaughlin D.J."/>
            <person name="Morgenstern I."/>
            <person name="Morin E."/>
            <person name="Murat C."/>
            <person name="Nagy L.G."/>
            <person name="Nolan M."/>
            <person name="Ohm R.A."/>
            <person name="Patyshakuliyeva A."/>
            <person name="Rokas A."/>
            <person name="Ruiz-Duenas F.J."/>
            <person name="Sabat G."/>
            <person name="Salamov A."/>
            <person name="Samejima M."/>
            <person name="Schmutz J."/>
            <person name="Slot J.C."/>
            <person name="St John F."/>
            <person name="Stenlid J."/>
            <person name="Sun H."/>
            <person name="Sun S."/>
            <person name="Syed K."/>
            <person name="Tsang A."/>
            <person name="Wiebenga A."/>
            <person name="Young D."/>
            <person name="Pisabarro A."/>
            <person name="Eastwood D.C."/>
            <person name="Martin F."/>
            <person name="Cullen D."/>
            <person name="Grigoriev I.V."/>
            <person name="Hibbett D.S."/>
        </authorList>
    </citation>
    <scope>NUCLEOTIDE SEQUENCE [LARGE SCALE GENOMIC DNA]</scope>
    <source>
        <strain evidence="8 9">DJM-731 SS1</strain>
    </source>
</reference>
<evidence type="ECO:0000256" key="3">
    <source>
        <dbReference type="ARBA" id="ARBA00023015"/>
    </source>
</evidence>
<comment type="similarity">
    <text evidence="2">Belongs to the TAF12 family.</text>
</comment>
<dbReference type="Pfam" id="PF03847">
    <property type="entry name" value="TFIID_20kDa"/>
    <property type="match status" value="1"/>
</dbReference>
<dbReference type="GO" id="GO:0051123">
    <property type="term" value="P:RNA polymerase II preinitiation complex assembly"/>
    <property type="evidence" value="ECO:0007669"/>
    <property type="project" value="TreeGrafter"/>
</dbReference>
<dbReference type="STRING" id="1858805.M5G0R2"/>
<feature type="region of interest" description="Disordered" evidence="6">
    <location>
        <begin position="227"/>
        <end position="251"/>
    </location>
</feature>
<dbReference type="GO" id="GO:0003677">
    <property type="term" value="F:DNA binding"/>
    <property type="evidence" value="ECO:0007669"/>
    <property type="project" value="TreeGrafter"/>
</dbReference>
<dbReference type="EMBL" id="JH795877">
    <property type="protein sequence ID" value="EJT97387.1"/>
    <property type="molecule type" value="Genomic_DNA"/>
</dbReference>
<dbReference type="InterPro" id="IPR009072">
    <property type="entry name" value="Histone-fold"/>
</dbReference>
<feature type="region of interest" description="Disordered" evidence="6">
    <location>
        <begin position="1"/>
        <end position="31"/>
    </location>
</feature>
<dbReference type="PANTHER" id="PTHR12264">
    <property type="entry name" value="TRANSCRIPTION INITIATION FACTOR TFIID SUBUNIT 12"/>
    <property type="match status" value="1"/>
</dbReference>
<proteinExistence type="inferred from homology"/>
<gene>
    <name evidence="8" type="ORF">DACRYDRAFT_111928</name>
</gene>
<dbReference type="CDD" id="cd07981">
    <property type="entry name" value="HFD_TAF12"/>
    <property type="match status" value="1"/>
</dbReference>
<dbReference type="OrthoDB" id="2193432at2759"/>
<protein>
    <recommendedName>
        <fullName evidence="7">Transcription initiation factor TFIID subunit 12 domain-containing protein</fullName>
    </recommendedName>
</protein>
<dbReference type="GO" id="GO:0046982">
    <property type="term" value="F:protein heterodimerization activity"/>
    <property type="evidence" value="ECO:0007669"/>
    <property type="project" value="InterPro"/>
</dbReference>
<feature type="compositionally biased region" description="Low complexity" evidence="6">
    <location>
        <begin position="89"/>
        <end position="98"/>
    </location>
</feature>
<sequence length="251" mass="27002">MSTTPSAPSSQPKPATPAPSQSQPSGSAGDLLKALDNALAFAASKPEAARQIAEALRSHMPGLVTLAHEGRLTQSQFQQLEALMKSGSQPAPQQPQAAMSAANGWTNGRPTPQRSQSVATSVVPQTPTAASYNAYYPNGVPAPEYDEREWLRQQIQQLAIQIDPDAVLEKDTEELLIDATFDFIKDTTEFGCRLAKHRSADVLGVKDVQLYLERQLGIRIPGFATEETRQPQTDLPIAAPPKAKPIAGARK</sequence>
<dbReference type="Gene3D" id="1.10.20.10">
    <property type="entry name" value="Histone, subunit A"/>
    <property type="match status" value="1"/>
</dbReference>
<accession>M5G0R2</accession>
<keyword evidence="9" id="KW-1185">Reference proteome</keyword>
<dbReference type="InterPro" id="IPR003228">
    <property type="entry name" value="TFIID_TAF12_dom"/>
</dbReference>
<keyword evidence="4" id="KW-0804">Transcription</keyword>
<dbReference type="GO" id="GO:0005669">
    <property type="term" value="C:transcription factor TFIID complex"/>
    <property type="evidence" value="ECO:0007669"/>
    <property type="project" value="InterPro"/>
</dbReference>
<dbReference type="RefSeq" id="XP_040624285.1">
    <property type="nucleotide sequence ID" value="XM_040769310.1"/>
</dbReference>
<evidence type="ECO:0000313" key="8">
    <source>
        <dbReference type="EMBL" id="EJT97387.1"/>
    </source>
</evidence>
<evidence type="ECO:0000256" key="1">
    <source>
        <dbReference type="ARBA" id="ARBA00004123"/>
    </source>
</evidence>
<dbReference type="GeneID" id="63684372"/>
<evidence type="ECO:0000313" key="9">
    <source>
        <dbReference type="Proteomes" id="UP000030653"/>
    </source>
</evidence>
<dbReference type="Proteomes" id="UP000030653">
    <property type="component" value="Unassembled WGS sequence"/>
</dbReference>
<dbReference type="GO" id="GO:0000124">
    <property type="term" value="C:SAGA complex"/>
    <property type="evidence" value="ECO:0007669"/>
    <property type="project" value="InterPro"/>
</dbReference>